<dbReference type="GO" id="GO:0000030">
    <property type="term" value="F:mannosyltransferase activity"/>
    <property type="evidence" value="ECO:0007669"/>
    <property type="project" value="TreeGrafter"/>
</dbReference>
<keyword evidence="1" id="KW-0808">Transferase</keyword>
<dbReference type="Gene3D" id="3.40.50.150">
    <property type="entry name" value="Vaccinia Virus protein VP39"/>
    <property type="match status" value="1"/>
</dbReference>
<evidence type="ECO:0000256" key="1">
    <source>
        <dbReference type="ARBA" id="ARBA00022679"/>
    </source>
</evidence>
<dbReference type="InterPro" id="IPR051706">
    <property type="entry name" value="Glycosyltransferase_domain"/>
</dbReference>
<dbReference type="eggNOG" id="COG3774">
    <property type="taxonomic scope" value="Bacteria"/>
</dbReference>
<keyword evidence="3" id="KW-1185">Reference proteome</keyword>
<dbReference type="KEGG" id="stax:MC45_06630"/>
<dbReference type="InterPro" id="IPR007577">
    <property type="entry name" value="GlycoTrfase_DXD_sugar-bd_CS"/>
</dbReference>
<sequence length="515" mass="57237">MTTFHRIWFGDATIPERYEQYWRAWQRQFPQCRFVTWTDADIDRLPLSRDRLQEFTSHATRADLARYEILHAEGGIYLDCDIRPHLPFAVDDMTSRLTVCNETEATDYCSIGFIATPPGHPLFLELTNHILQSPIDETRPNVSTGPWLFGAALQRHPHRRLPPAAFYPYLYDEPLAATRMRDLDQTFGVHIWGGSWLTPAAKQDIALKLLGKGDIAETAAIVARLDGPWAQDAAAMIDTIRDIREKTLQVGPALFPDLAIRPHDRPAFEFAKVVDWLLSQDADRMVWQIGAADGTLVDPLRPALVNYDPPAVLLEPNPHLFAMLKQAYAGNCNSRLLPVAYGTRAGTLILNAIDPARAVALALPDWVLGISSVYDDRKALGGKTIDAATTERIHRCIDRIPVPVIDHPMMLAEAGGRAPDILVVDAEGMDREIIDDILVQGARPQVIHFEIQCLDPADQQGLLAALAEHYAVIAFGNDMTAYRHDVMLDYARALYVEHGLPTIFAGAVAGINGLA</sequence>
<reference evidence="2 3" key="1">
    <citation type="submission" date="2014-09" db="EMBL/GenBank/DDBJ databases">
        <title>Using Illumina technology Improving SMRT sequencing Genome Assembly by RASTools.</title>
        <authorList>
            <person name="Zhou Y."/>
            <person name="Ma T."/>
            <person name="Liu T."/>
        </authorList>
    </citation>
    <scope>NUCLEOTIDE SEQUENCE [LARGE SCALE GENOMIC DNA]</scope>
    <source>
        <strain evidence="2 3">ATCC 55669</strain>
    </source>
</reference>
<name>A0A097EEX7_9SPHN</name>
<dbReference type="InterPro" id="IPR029063">
    <property type="entry name" value="SAM-dependent_MTases_sf"/>
</dbReference>
<dbReference type="GO" id="GO:0016020">
    <property type="term" value="C:membrane"/>
    <property type="evidence" value="ECO:0007669"/>
    <property type="project" value="GOC"/>
</dbReference>
<accession>A0A097EEX7</accession>
<dbReference type="Proteomes" id="UP000033200">
    <property type="component" value="Chromosome"/>
</dbReference>
<protein>
    <recommendedName>
        <fullName evidence="4">Methyltransferase FkbM domain-containing protein</fullName>
    </recommendedName>
</protein>
<organism evidence="2 3">
    <name type="scientific">Sphingomonas taxi</name>
    <dbReference type="NCBI Taxonomy" id="1549858"/>
    <lineage>
        <taxon>Bacteria</taxon>
        <taxon>Pseudomonadati</taxon>
        <taxon>Pseudomonadota</taxon>
        <taxon>Alphaproteobacteria</taxon>
        <taxon>Sphingomonadales</taxon>
        <taxon>Sphingomonadaceae</taxon>
        <taxon>Sphingomonas</taxon>
    </lineage>
</organism>
<dbReference type="SUPFAM" id="SSF53448">
    <property type="entry name" value="Nucleotide-diphospho-sugar transferases"/>
    <property type="match status" value="1"/>
</dbReference>
<dbReference type="SUPFAM" id="SSF53335">
    <property type="entry name" value="S-adenosyl-L-methionine-dependent methyltransferases"/>
    <property type="match status" value="1"/>
</dbReference>
<dbReference type="Gene3D" id="3.90.550.20">
    <property type="match status" value="1"/>
</dbReference>
<dbReference type="GO" id="GO:0051999">
    <property type="term" value="P:mannosyl-inositol phosphorylceramide biosynthetic process"/>
    <property type="evidence" value="ECO:0007669"/>
    <property type="project" value="TreeGrafter"/>
</dbReference>
<dbReference type="HOGENOM" id="CLU_528822_0_0_5"/>
<dbReference type="InterPro" id="IPR029044">
    <property type="entry name" value="Nucleotide-diphossugar_trans"/>
</dbReference>
<dbReference type="Pfam" id="PF04488">
    <property type="entry name" value="Gly_transf_sug"/>
    <property type="match status" value="1"/>
</dbReference>
<dbReference type="PANTHER" id="PTHR32385">
    <property type="entry name" value="MANNOSYL PHOSPHORYLINOSITOL CERAMIDE SYNTHASE"/>
    <property type="match status" value="1"/>
</dbReference>
<evidence type="ECO:0008006" key="4">
    <source>
        <dbReference type="Google" id="ProtNLM"/>
    </source>
</evidence>
<dbReference type="EMBL" id="CP009571">
    <property type="protein sequence ID" value="AIT06120.1"/>
    <property type="molecule type" value="Genomic_DNA"/>
</dbReference>
<dbReference type="AlphaFoldDB" id="A0A097EEX7"/>
<evidence type="ECO:0000313" key="2">
    <source>
        <dbReference type="EMBL" id="AIT06120.1"/>
    </source>
</evidence>
<evidence type="ECO:0000313" key="3">
    <source>
        <dbReference type="Proteomes" id="UP000033200"/>
    </source>
</evidence>
<proteinExistence type="predicted"/>
<gene>
    <name evidence="2" type="ORF">MC45_06630</name>
</gene>
<dbReference type="PANTHER" id="PTHR32385:SF15">
    <property type="entry name" value="INOSITOL PHOSPHOCERAMIDE MANNOSYLTRANSFERASE 1"/>
    <property type="match status" value="1"/>
</dbReference>